<feature type="compositionally biased region" description="Polar residues" evidence="2">
    <location>
        <begin position="92"/>
        <end position="102"/>
    </location>
</feature>
<reference evidence="3 4" key="1">
    <citation type="submission" date="2015-07" db="EMBL/GenBank/DDBJ databases">
        <title>Comparative genomics of the Sigatoka disease complex on banana suggests a link between parallel evolutionary changes in Pseudocercospora fijiensis and Pseudocercospora eumusae and increased virulence on the banana host.</title>
        <authorList>
            <person name="Chang T.-C."/>
            <person name="Salvucci A."/>
            <person name="Crous P.W."/>
            <person name="Stergiopoulos I."/>
        </authorList>
    </citation>
    <scope>NUCLEOTIDE SEQUENCE [LARGE SCALE GENOMIC DNA]</scope>
    <source>
        <strain evidence="3 4">CBS 116634</strain>
    </source>
</reference>
<organism evidence="3 4">
    <name type="scientific">Pseudocercospora musae</name>
    <dbReference type="NCBI Taxonomy" id="113226"/>
    <lineage>
        <taxon>Eukaryota</taxon>
        <taxon>Fungi</taxon>
        <taxon>Dikarya</taxon>
        <taxon>Ascomycota</taxon>
        <taxon>Pezizomycotina</taxon>
        <taxon>Dothideomycetes</taxon>
        <taxon>Dothideomycetidae</taxon>
        <taxon>Mycosphaerellales</taxon>
        <taxon>Mycosphaerellaceae</taxon>
        <taxon>Pseudocercospora</taxon>
    </lineage>
</organism>
<dbReference type="Proteomes" id="UP000073492">
    <property type="component" value="Unassembled WGS sequence"/>
</dbReference>
<dbReference type="EMBL" id="LFZO01000108">
    <property type="protein sequence ID" value="KXT13669.1"/>
    <property type="molecule type" value="Genomic_DNA"/>
</dbReference>
<feature type="region of interest" description="Disordered" evidence="2">
    <location>
        <begin position="1"/>
        <end position="102"/>
    </location>
</feature>
<keyword evidence="1" id="KW-0175">Coiled coil</keyword>
<proteinExistence type="predicted"/>
<comment type="caution">
    <text evidence="3">The sequence shown here is derived from an EMBL/GenBank/DDBJ whole genome shotgun (WGS) entry which is preliminary data.</text>
</comment>
<feature type="compositionally biased region" description="Basic residues" evidence="2">
    <location>
        <begin position="575"/>
        <end position="584"/>
    </location>
</feature>
<evidence type="ECO:0000313" key="3">
    <source>
        <dbReference type="EMBL" id="KXT13669.1"/>
    </source>
</evidence>
<evidence type="ECO:0000313" key="4">
    <source>
        <dbReference type="Proteomes" id="UP000073492"/>
    </source>
</evidence>
<protein>
    <submittedName>
        <fullName evidence="3">Uncharacterized protein</fullName>
    </submittedName>
</protein>
<evidence type="ECO:0000256" key="1">
    <source>
        <dbReference type="SAM" id="Coils"/>
    </source>
</evidence>
<gene>
    <name evidence="3" type="ORF">AC579_4992</name>
</gene>
<name>A0A139IG55_9PEZI</name>
<feature type="coiled-coil region" evidence="1">
    <location>
        <begin position="470"/>
        <end position="539"/>
    </location>
</feature>
<feature type="coiled-coil region" evidence="1">
    <location>
        <begin position="341"/>
        <end position="434"/>
    </location>
</feature>
<feature type="compositionally biased region" description="Acidic residues" evidence="2">
    <location>
        <begin position="80"/>
        <end position="89"/>
    </location>
</feature>
<evidence type="ECO:0000256" key="2">
    <source>
        <dbReference type="SAM" id="MobiDB-lite"/>
    </source>
</evidence>
<keyword evidence="4" id="KW-1185">Reference proteome</keyword>
<feature type="coiled-coil region" evidence="1">
    <location>
        <begin position="195"/>
        <end position="270"/>
    </location>
</feature>
<sequence>MTTSGRPALPTMRDRIAKRVAYGQPSLPTIPEAPSPASSASPSKVNMQSDPLRSSPAFPFPLPRAESTLTLPQLTVPDPYEGESDEEDMDQRSMSSFNSYATSSVSDGSSFGDYGLHRALNSLVVPNEDNPIATVKDRKNAHYLERLDHQDKLIRRKISEAIAAYEKACEERDGNTDPKKDAFRNREYFEASIRLSHASQEYAFFQADLNELRDLPKLTRDDMRRFFTNVKAQERLDRAEANNTTMREKLRQSRLEIQHLRFERDELSRDAGALQELSEHVAYQAHLLTHKSSQIDRLSEHTQYVEHLNETLRRDYIAVCDTLVRHNEHVDQLNGNLQRRMTFCANENEALKRTLDQQNKNCQSLMQYGDEINGKANELQRSVTDLQHDNADLEHGNMELQRDITGLQLNVDGLQSLQQENEDLKNENIELQRDVDYHKDYIKSLEDKVYKAKLHLQDIQKAIGIANATAKHHKEEAEKLRIATQDLNEALDTAHDQLEQLQLVNNQHMRNQEHQQSVMARMRESNKHLRNEFKDLLRSQPIARGNATSSAIGGSVAGGNGEIESPGEHGGFRVAKSHKGSHSV</sequence>
<feature type="region of interest" description="Disordered" evidence="2">
    <location>
        <begin position="544"/>
        <end position="584"/>
    </location>
</feature>
<accession>A0A139IG55</accession>
<dbReference type="AlphaFoldDB" id="A0A139IG55"/>